<dbReference type="OrthoDB" id="10250282at2759"/>
<dbReference type="InterPro" id="IPR036526">
    <property type="entry name" value="C-N_Hydrolase_sf"/>
</dbReference>
<dbReference type="EMBL" id="KN847346">
    <property type="protein sequence ID" value="KIW37033.1"/>
    <property type="molecule type" value="Genomic_DNA"/>
</dbReference>
<name>A0A0D2D179_9EURO</name>
<dbReference type="Proteomes" id="UP000053342">
    <property type="component" value="Unassembled WGS sequence"/>
</dbReference>
<sequence length="364" mass="40535">MTDQKSEPCASDLSVISISTRSVSGSVESAEQDKPHENMSPTNNKTVKIATIQAEPVWNNLQGGVDKAISLIRQAGDDGANVLGFPEVFIPGYPWAIWSQSVGDCAAFMDEYFRNSLVKESPEMDRIRAAVREAGIFTVLGYSERYNGSIYIAQSFIDPTGTIVHHRRKIKPTHVERAYFGDGQTDSLTTTTEGPFGKISGLNCWEHAQPLLRYYTYWQNTDIHVASWPLFWDPPDDNWPWHSSPEASNRFSQVMAMEGACFVMTATQIMTEKNAKKCLVDNYPYIRTPGGGFSMIYGPDGKELVQPLDASKEGILYADVDLRARGVAKHMLDTVGHYSRPDLLSLQVTKHGVKFPGSQVHFLD</sequence>
<evidence type="ECO:0000256" key="4">
    <source>
        <dbReference type="ARBA" id="ARBA00039045"/>
    </source>
</evidence>
<dbReference type="GeneID" id="27362739"/>
<keyword evidence="2" id="KW-0378">Hydrolase</keyword>
<comment type="catalytic activity">
    <reaction evidence="3">
        <text>a nitrile + 2 H2O = a carboxylate + NH4(+)</text>
        <dbReference type="Rhea" id="RHEA:21724"/>
        <dbReference type="ChEBI" id="CHEBI:15377"/>
        <dbReference type="ChEBI" id="CHEBI:18379"/>
        <dbReference type="ChEBI" id="CHEBI:28938"/>
        <dbReference type="ChEBI" id="CHEBI:29067"/>
        <dbReference type="EC" id="3.5.5.1"/>
    </reaction>
</comment>
<evidence type="ECO:0000313" key="8">
    <source>
        <dbReference type="EMBL" id="KIW37033.1"/>
    </source>
</evidence>
<evidence type="ECO:0000256" key="5">
    <source>
        <dbReference type="PROSITE-ProRule" id="PRU10139"/>
    </source>
</evidence>
<feature type="region of interest" description="Disordered" evidence="6">
    <location>
        <begin position="1"/>
        <end position="42"/>
    </location>
</feature>
<proteinExistence type="inferred from homology"/>
<dbReference type="InterPro" id="IPR003010">
    <property type="entry name" value="C-N_Hydrolase"/>
</dbReference>
<accession>A0A0D2D179</accession>
<feature type="compositionally biased region" description="Polar residues" evidence="6">
    <location>
        <begin position="14"/>
        <end position="29"/>
    </location>
</feature>
<evidence type="ECO:0000256" key="6">
    <source>
        <dbReference type="SAM" id="MobiDB-lite"/>
    </source>
</evidence>
<evidence type="ECO:0000256" key="1">
    <source>
        <dbReference type="ARBA" id="ARBA00008129"/>
    </source>
</evidence>
<dbReference type="STRING" id="215243.A0A0D2D179"/>
<dbReference type="PANTHER" id="PTHR46044:SF14">
    <property type="entry name" value="ARYLACETONITRILASE"/>
    <property type="match status" value="1"/>
</dbReference>
<feature type="domain" description="CN hydrolase" evidence="7">
    <location>
        <begin position="47"/>
        <end position="322"/>
    </location>
</feature>
<comment type="similarity">
    <text evidence="1">Belongs to the carbon-nitrogen hydrolase superfamily. Nitrilase family.</text>
</comment>
<keyword evidence="9" id="KW-1185">Reference proteome</keyword>
<gene>
    <name evidence="8" type="ORF">PV06_10665</name>
</gene>
<dbReference type="InterPro" id="IPR000132">
    <property type="entry name" value="Nitrilase/CN_hydratase_CS"/>
</dbReference>
<dbReference type="PROSITE" id="PS50263">
    <property type="entry name" value="CN_HYDROLASE"/>
    <property type="match status" value="1"/>
</dbReference>
<organism evidence="8 9">
    <name type="scientific">Exophiala oligosperma</name>
    <dbReference type="NCBI Taxonomy" id="215243"/>
    <lineage>
        <taxon>Eukaryota</taxon>
        <taxon>Fungi</taxon>
        <taxon>Dikarya</taxon>
        <taxon>Ascomycota</taxon>
        <taxon>Pezizomycotina</taxon>
        <taxon>Eurotiomycetes</taxon>
        <taxon>Chaetothyriomycetidae</taxon>
        <taxon>Chaetothyriales</taxon>
        <taxon>Herpotrichiellaceae</taxon>
        <taxon>Exophiala</taxon>
    </lineage>
</organism>
<dbReference type="HOGENOM" id="CLU_030130_6_0_1"/>
<dbReference type="Gene3D" id="3.60.110.10">
    <property type="entry name" value="Carbon-nitrogen hydrolase"/>
    <property type="match status" value="1"/>
</dbReference>
<evidence type="ECO:0000313" key="9">
    <source>
        <dbReference type="Proteomes" id="UP000053342"/>
    </source>
</evidence>
<dbReference type="EC" id="3.5.5.1" evidence="4"/>
<dbReference type="CDD" id="cd07564">
    <property type="entry name" value="nitrilases_CHs"/>
    <property type="match status" value="1"/>
</dbReference>
<dbReference type="InterPro" id="IPR044149">
    <property type="entry name" value="Nitrilases_CHs"/>
</dbReference>
<reference evidence="8 9" key="1">
    <citation type="submission" date="2015-01" db="EMBL/GenBank/DDBJ databases">
        <title>The Genome Sequence of Exophiala oligosperma CBS72588.</title>
        <authorList>
            <consortium name="The Broad Institute Genomics Platform"/>
            <person name="Cuomo C."/>
            <person name="de Hoog S."/>
            <person name="Gorbushina A."/>
            <person name="Stielow B."/>
            <person name="Teixiera M."/>
            <person name="Abouelleil A."/>
            <person name="Chapman S.B."/>
            <person name="Priest M."/>
            <person name="Young S.K."/>
            <person name="Wortman J."/>
            <person name="Nusbaum C."/>
            <person name="Birren B."/>
        </authorList>
    </citation>
    <scope>NUCLEOTIDE SEQUENCE [LARGE SCALE GENOMIC DNA]</scope>
    <source>
        <strain evidence="8 9">CBS 72588</strain>
    </source>
</reference>
<dbReference type="PANTHER" id="PTHR46044">
    <property type="entry name" value="NITRILASE"/>
    <property type="match status" value="1"/>
</dbReference>
<dbReference type="VEuPathDB" id="FungiDB:PV06_10665"/>
<dbReference type="SUPFAM" id="SSF56317">
    <property type="entry name" value="Carbon-nitrogen hydrolase"/>
    <property type="match status" value="1"/>
</dbReference>
<dbReference type="RefSeq" id="XP_016257249.1">
    <property type="nucleotide sequence ID" value="XM_016412235.1"/>
</dbReference>
<dbReference type="GO" id="GO:0000257">
    <property type="term" value="F:nitrilase activity"/>
    <property type="evidence" value="ECO:0007669"/>
    <property type="project" value="UniProtKB-EC"/>
</dbReference>
<dbReference type="AlphaFoldDB" id="A0A0D2D179"/>
<dbReference type="EMBL" id="KN847346">
    <property type="protein sequence ID" value="KIW37032.1"/>
    <property type="molecule type" value="Genomic_DNA"/>
</dbReference>
<evidence type="ECO:0000256" key="3">
    <source>
        <dbReference type="ARBA" id="ARBA00036406"/>
    </source>
</evidence>
<dbReference type="RefSeq" id="XP_016257248.1">
    <property type="nucleotide sequence ID" value="XM_016412234.1"/>
</dbReference>
<dbReference type="Pfam" id="PF00795">
    <property type="entry name" value="CN_hydrolase"/>
    <property type="match status" value="1"/>
</dbReference>
<evidence type="ECO:0000256" key="2">
    <source>
        <dbReference type="ARBA" id="ARBA00022801"/>
    </source>
</evidence>
<protein>
    <recommendedName>
        <fullName evidence="4">nitrilase</fullName>
        <ecNumber evidence="4">3.5.5.1</ecNumber>
    </recommendedName>
</protein>
<evidence type="ECO:0000259" key="7">
    <source>
        <dbReference type="PROSITE" id="PS50263"/>
    </source>
</evidence>
<dbReference type="GO" id="GO:0016836">
    <property type="term" value="F:hydro-lyase activity"/>
    <property type="evidence" value="ECO:0007669"/>
    <property type="project" value="UniProtKB-ARBA"/>
</dbReference>
<dbReference type="PROSITE" id="PS00920">
    <property type="entry name" value="NITRIL_CHT_1"/>
    <property type="match status" value="1"/>
</dbReference>
<feature type="active site" description="Proton acceptor" evidence="5">
    <location>
        <position position="87"/>
    </location>
</feature>